<feature type="transmembrane region" description="Helical" evidence="1">
    <location>
        <begin position="120"/>
        <end position="142"/>
    </location>
</feature>
<keyword evidence="1" id="KW-0472">Membrane</keyword>
<comment type="caution">
    <text evidence="2">The sequence shown here is derived from an EMBL/GenBank/DDBJ whole genome shotgun (WGS) entry which is preliminary data.</text>
</comment>
<evidence type="ECO:0008006" key="4">
    <source>
        <dbReference type="Google" id="ProtNLM"/>
    </source>
</evidence>
<dbReference type="RefSeq" id="WP_068668030.1">
    <property type="nucleotide sequence ID" value="NZ_LYPB01000082.1"/>
</dbReference>
<dbReference type="OrthoDB" id="2191398at2"/>
<reference evidence="2 3" key="1">
    <citation type="submission" date="2016-05" db="EMBL/GenBank/DDBJ databases">
        <title>Paenibacillus sp. 1ZS3-15 nov., isolated from the rhizosphere soil.</title>
        <authorList>
            <person name="Zhang X.X."/>
            <person name="Zhang J."/>
        </authorList>
    </citation>
    <scope>NUCLEOTIDE SEQUENCE [LARGE SCALE GENOMIC DNA]</scope>
    <source>
        <strain evidence="2 3">1ZS3-15</strain>
    </source>
</reference>
<name>A0A198A3E2_9BACL</name>
<dbReference type="STRING" id="1850517.A8708_13900"/>
<keyword evidence="3" id="KW-1185">Reference proteome</keyword>
<feature type="transmembrane region" description="Helical" evidence="1">
    <location>
        <begin position="97"/>
        <end position="114"/>
    </location>
</feature>
<dbReference type="AlphaFoldDB" id="A0A198A3E2"/>
<evidence type="ECO:0000313" key="2">
    <source>
        <dbReference type="EMBL" id="OAS15508.1"/>
    </source>
</evidence>
<evidence type="ECO:0000313" key="3">
    <source>
        <dbReference type="Proteomes" id="UP000078454"/>
    </source>
</evidence>
<gene>
    <name evidence="2" type="ORF">A8708_13900</name>
</gene>
<feature type="transmembrane region" description="Helical" evidence="1">
    <location>
        <begin position="43"/>
        <end position="70"/>
    </location>
</feature>
<accession>A0A198A3E2</accession>
<dbReference type="EMBL" id="LYPB01000082">
    <property type="protein sequence ID" value="OAS15508.1"/>
    <property type="molecule type" value="Genomic_DNA"/>
</dbReference>
<dbReference type="Proteomes" id="UP000078454">
    <property type="component" value="Unassembled WGS sequence"/>
</dbReference>
<keyword evidence="1" id="KW-1133">Transmembrane helix</keyword>
<evidence type="ECO:0000256" key="1">
    <source>
        <dbReference type="SAM" id="Phobius"/>
    </source>
</evidence>
<organism evidence="2 3">
    <name type="scientific">Paenibacillus oryzisoli</name>
    <dbReference type="NCBI Taxonomy" id="1850517"/>
    <lineage>
        <taxon>Bacteria</taxon>
        <taxon>Bacillati</taxon>
        <taxon>Bacillota</taxon>
        <taxon>Bacilli</taxon>
        <taxon>Bacillales</taxon>
        <taxon>Paenibacillaceae</taxon>
        <taxon>Paenibacillus</taxon>
    </lineage>
</organism>
<keyword evidence="1" id="KW-0812">Transmembrane</keyword>
<protein>
    <recommendedName>
        <fullName evidence="4">DUF2178 domain-containing protein</fullName>
    </recommendedName>
</protein>
<proteinExistence type="predicted"/>
<sequence length="148" mass="17034">MSYQENKHIVSFISTVLIFSFYCWYVFQKVQDTNMDTMETLRFWAAAILILIPVSVVAKIIIAIIFNIIYRITTKEVEPSFSDELDKLIDLKATRNSHYVFTFGFLLAMGSLVMDMTPATMFIILIIAGFLSEMAGVFTSLYHYRRGV</sequence>
<feature type="transmembrane region" description="Helical" evidence="1">
    <location>
        <begin position="9"/>
        <end position="27"/>
    </location>
</feature>